<gene>
    <name evidence="2" type="ORF">LX12_002047</name>
</gene>
<evidence type="ECO:0008006" key="4">
    <source>
        <dbReference type="Google" id="ProtNLM"/>
    </source>
</evidence>
<protein>
    <recommendedName>
        <fullName evidence="4">(2Fe-2S) ferredoxin domain-containing protein</fullName>
    </recommendedName>
</protein>
<evidence type="ECO:0000313" key="3">
    <source>
        <dbReference type="Proteomes" id="UP001205740"/>
    </source>
</evidence>
<accession>A0ABT1H0V0</accession>
<keyword evidence="3" id="KW-1185">Reference proteome</keyword>
<sequence length="130" mass="13987">MPTVTVCRGCCCGTRKKHPDVDHDAQLDVLRESVRDVARVRTSDCLDDCKRSNVVVVSPSRAGRAEGGRPVWLQKVLTASAIDAIGEWIRAGGPGVVTTPPDVGRHVYRPGASTKKAAAKAEKKAKKTKR</sequence>
<dbReference type="EMBL" id="JAMTCG010000003">
    <property type="protein sequence ID" value="MCP2160860.1"/>
    <property type="molecule type" value="Genomic_DNA"/>
</dbReference>
<comment type="caution">
    <text evidence="2">The sequence shown here is derived from an EMBL/GenBank/DDBJ whole genome shotgun (WGS) entry which is preliminary data.</text>
</comment>
<name>A0ABT1H0V0_9NOCA</name>
<organism evidence="2 3">
    <name type="scientific">Williamsia serinedens</name>
    <dbReference type="NCBI Taxonomy" id="391736"/>
    <lineage>
        <taxon>Bacteria</taxon>
        <taxon>Bacillati</taxon>
        <taxon>Actinomycetota</taxon>
        <taxon>Actinomycetes</taxon>
        <taxon>Mycobacteriales</taxon>
        <taxon>Nocardiaceae</taxon>
        <taxon>Williamsia</taxon>
    </lineage>
</organism>
<reference evidence="2 3" key="1">
    <citation type="submission" date="2022-06" db="EMBL/GenBank/DDBJ databases">
        <title>Genomic Encyclopedia of Archaeal and Bacterial Type Strains, Phase II (KMG-II): from individual species to whole genera.</title>
        <authorList>
            <person name="Goeker M."/>
        </authorList>
    </citation>
    <scope>NUCLEOTIDE SEQUENCE [LARGE SCALE GENOMIC DNA]</scope>
    <source>
        <strain evidence="2 3">DSM 45037</strain>
    </source>
</reference>
<dbReference type="Proteomes" id="UP001205740">
    <property type="component" value="Unassembled WGS sequence"/>
</dbReference>
<proteinExistence type="predicted"/>
<evidence type="ECO:0000256" key="1">
    <source>
        <dbReference type="SAM" id="MobiDB-lite"/>
    </source>
</evidence>
<feature type="region of interest" description="Disordered" evidence="1">
    <location>
        <begin position="100"/>
        <end position="130"/>
    </location>
</feature>
<evidence type="ECO:0000313" key="2">
    <source>
        <dbReference type="EMBL" id="MCP2160860.1"/>
    </source>
</evidence>